<sequence length="57" mass="6993">MYGVTYLRLSDMLMMQRNFDTFKAFVKNMHANLDYCPDTERYYHFTEPMSDQKRGFH</sequence>
<evidence type="ECO:0000313" key="1">
    <source>
        <dbReference type="EMBL" id="QCE09839.1"/>
    </source>
</evidence>
<dbReference type="InterPro" id="IPR001371">
    <property type="entry name" value="Glyco_hydro_14B_pln"/>
</dbReference>
<dbReference type="PRINTS" id="PR00842">
    <property type="entry name" value="GLHYDLASE14B"/>
</dbReference>
<accession>A0A4D6NBA9</accession>
<keyword evidence="2" id="KW-1185">Reference proteome</keyword>
<dbReference type="GO" id="GO:0016161">
    <property type="term" value="F:beta-amylase activity"/>
    <property type="evidence" value="ECO:0007669"/>
    <property type="project" value="InterPro"/>
</dbReference>
<organism evidence="1 2">
    <name type="scientific">Vigna unguiculata</name>
    <name type="common">Cowpea</name>
    <dbReference type="NCBI Taxonomy" id="3917"/>
    <lineage>
        <taxon>Eukaryota</taxon>
        <taxon>Viridiplantae</taxon>
        <taxon>Streptophyta</taxon>
        <taxon>Embryophyta</taxon>
        <taxon>Tracheophyta</taxon>
        <taxon>Spermatophyta</taxon>
        <taxon>Magnoliopsida</taxon>
        <taxon>eudicotyledons</taxon>
        <taxon>Gunneridae</taxon>
        <taxon>Pentapetalae</taxon>
        <taxon>rosids</taxon>
        <taxon>fabids</taxon>
        <taxon>Fabales</taxon>
        <taxon>Fabaceae</taxon>
        <taxon>Papilionoideae</taxon>
        <taxon>50 kb inversion clade</taxon>
        <taxon>NPAAA clade</taxon>
        <taxon>indigoferoid/millettioid clade</taxon>
        <taxon>Phaseoleae</taxon>
        <taxon>Vigna</taxon>
    </lineage>
</organism>
<dbReference type="Gene3D" id="3.20.20.80">
    <property type="entry name" value="Glycosidases"/>
    <property type="match status" value="1"/>
</dbReference>
<proteinExistence type="predicted"/>
<name>A0A4D6NBA9_VIGUN</name>
<dbReference type="EMBL" id="CP039354">
    <property type="protein sequence ID" value="QCE09839.1"/>
    <property type="molecule type" value="Genomic_DNA"/>
</dbReference>
<keyword evidence="1" id="KW-0378">Hydrolase</keyword>
<dbReference type="SUPFAM" id="SSF51445">
    <property type="entry name" value="(Trans)glycosidases"/>
    <property type="match status" value="1"/>
</dbReference>
<dbReference type="GO" id="GO:0000272">
    <property type="term" value="P:polysaccharide catabolic process"/>
    <property type="evidence" value="ECO:0007669"/>
    <property type="project" value="InterPro"/>
</dbReference>
<protein>
    <submittedName>
        <fullName evidence="1">Glycoside hydrolase superfamily</fullName>
    </submittedName>
</protein>
<dbReference type="Proteomes" id="UP000501690">
    <property type="component" value="Linkage Group LG10"/>
</dbReference>
<dbReference type="AlphaFoldDB" id="A0A4D6NBA9"/>
<reference evidence="1 2" key="1">
    <citation type="submission" date="2019-04" db="EMBL/GenBank/DDBJ databases">
        <title>An improved genome assembly and genetic linkage map for asparagus bean, Vigna unguiculata ssp. sesquipedialis.</title>
        <authorList>
            <person name="Xia Q."/>
            <person name="Zhang R."/>
            <person name="Dong Y."/>
        </authorList>
    </citation>
    <scope>NUCLEOTIDE SEQUENCE [LARGE SCALE GENOMIC DNA]</scope>
    <source>
        <tissue evidence="1">Leaf</tissue>
    </source>
</reference>
<evidence type="ECO:0000313" key="2">
    <source>
        <dbReference type="Proteomes" id="UP000501690"/>
    </source>
</evidence>
<dbReference type="InterPro" id="IPR017853">
    <property type="entry name" value="GH"/>
</dbReference>
<gene>
    <name evidence="1" type="ORF">DEO72_LG10g1062</name>
</gene>